<evidence type="ECO:0000256" key="2">
    <source>
        <dbReference type="ARBA" id="ARBA00023043"/>
    </source>
</evidence>
<evidence type="ECO:0000313" key="4">
    <source>
        <dbReference type="EMBL" id="EAY03662.1"/>
    </source>
</evidence>
<dbReference type="VEuPathDB" id="TrichDB:TVAGG3_0547520"/>
<keyword evidence="5" id="KW-1185">Reference proteome</keyword>
<dbReference type="RefSeq" id="XP_001315885.1">
    <property type="nucleotide sequence ID" value="XM_001315850.1"/>
</dbReference>
<dbReference type="InterPro" id="IPR036770">
    <property type="entry name" value="Ankyrin_rpt-contain_sf"/>
</dbReference>
<name>A2EUL3_TRIV3</name>
<organism evidence="4 5">
    <name type="scientific">Trichomonas vaginalis (strain ATCC PRA-98 / G3)</name>
    <dbReference type="NCBI Taxonomy" id="412133"/>
    <lineage>
        <taxon>Eukaryota</taxon>
        <taxon>Metamonada</taxon>
        <taxon>Parabasalia</taxon>
        <taxon>Trichomonadida</taxon>
        <taxon>Trichomonadidae</taxon>
        <taxon>Trichomonas</taxon>
    </lineage>
</organism>
<dbReference type="OrthoDB" id="194358at2759"/>
<dbReference type="Pfam" id="PF12796">
    <property type="entry name" value="Ank_2"/>
    <property type="match status" value="1"/>
</dbReference>
<keyword evidence="2 3" id="KW-0040">ANK repeat</keyword>
<evidence type="ECO:0000256" key="1">
    <source>
        <dbReference type="ARBA" id="ARBA00022737"/>
    </source>
</evidence>
<sequence length="190" mass="21488">MVYPTSLCSKIWGKEVAEILISHGANVNSIVNNEKTPLQFAAENGKKEVTEFLLSHGADVNSPDVTGWTPLHFAVKNSSNEIAQLLIWHGAKIEAKNSDFETPLHVAVREGQIDNVKLLIKYHEDVHALTRHGWSILFIAHFHGKDEVEAFLKSIKVDKKLKKKKIINTYLDIDIIIQKKKKHANVIKIR</sequence>
<evidence type="ECO:0000313" key="5">
    <source>
        <dbReference type="Proteomes" id="UP000001542"/>
    </source>
</evidence>
<feature type="repeat" description="ANK" evidence="3">
    <location>
        <begin position="99"/>
        <end position="131"/>
    </location>
</feature>
<dbReference type="KEGG" id="tva:4761507"/>
<dbReference type="Proteomes" id="UP000001542">
    <property type="component" value="Unassembled WGS sequence"/>
</dbReference>
<dbReference type="InParanoid" id="A2EUL3"/>
<reference evidence="4" key="1">
    <citation type="submission" date="2006-10" db="EMBL/GenBank/DDBJ databases">
        <authorList>
            <person name="Amadeo P."/>
            <person name="Zhao Q."/>
            <person name="Wortman J."/>
            <person name="Fraser-Liggett C."/>
            <person name="Carlton J."/>
        </authorList>
    </citation>
    <scope>NUCLEOTIDE SEQUENCE</scope>
    <source>
        <strain evidence="4">G3</strain>
    </source>
</reference>
<dbReference type="Gene3D" id="1.25.40.20">
    <property type="entry name" value="Ankyrin repeat-containing domain"/>
    <property type="match status" value="2"/>
</dbReference>
<dbReference type="InterPro" id="IPR002110">
    <property type="entry name" value="Ankyrin_rpt"/>
</dbReference>
<dbReference type="GO" id="GO:0000976">
    <property type="term" value="F:transcription cis-regulatory region binding"/>
    <property type="evidence" value="ECO:0000318"/>
    <property type="project" value="GO_Central"/>
</dbReference>
<dbReference type="EMBL" id="DS113498">
    <property type="protein sequence ID" value="EAY03662.1"/>
    <property type="molecule type" value="Genomic_DNA"/>
</dbReference>
<dbReference type="PRINTS" id="PR01415">
    <property type="entry name" value="ANKYRIN"/>
</dbReference>
<dbReference type="Pfam" id="PF00023">
    <property type="entry name" value="Ank"/>
    <property type="match status" value="1"/>
</dbReference>
<dbReference type="InterPro" id="IPR051637">
    <property type="entry name" value="Ank_repeat_dom-contain_49"/>
</dbReference>
<evidence type="ECO:0000256" key="3">
    <source>
        <dbReference type="PROSITE-ProRule" id="PRU00023"/>
    </source>
</evidence>
<dbReference type="SUPFAM" id="SSF48403">
    <property type="entry name" value="Ankyrin repeat"/>
    <property type="match status" value="1"/>
</dbReference>
<gene>
    <name evidence="4" type="ORF">TVAG_145310</name>
</gene>
<dbReference type="GO" id="GO:0045944">
    <property type="term" value="P:positive regulation of transcription by RNA polymerase II"/>
    <property type="evidence" value="ECO:0000318"/>
    <property type="project" value="GO_Central"/>
</dbReference>
<protein>
    <submittedName>
        <fullName evidence="4">Uncharacterized protein</fullName>
    </submittedName>
</protein>
<feature type="repeat" description="ANK" evidence="3">
    <location>
        <begin position="66"/>
        <end position="98"/>
    </location>
</feature>
<dbReference type="PROSITE" id="PS50088">
    <property type="entry name" value="ANK_REPEAT"/>
    <property type="match status" value="3"/>
</dbReference>
<dbReference type="PROSITE" id="PS50297">
    <property type="entry name" value="ANK_REP_REGION"/>
    <property type="match status" value="3"/>
</dbReference>
<dbReference type="PANTHER" id="PTHR24180:SF45">
    <property type="entry name" value="POLY [ADP-RIBOSE] POLYMERASE TANKYRASE"/>
    <property type="match status" value="1"/>
</dbReference>
<keyword evidence="1" id="KW-0677">Repeat</keyword>
<dbReference type="PANTHER" id="PTHR24180">
    <property type="entry name" value="CYCLIN-DEPENDENT KINASE INHIBITOR 2C-RELATED"/>
    <property type="match status" value="1"/>
</dbReference>
<dbReference type="GO" id="GO:0005634">
    <property type="term" value="C:nucleus"/>
    <property type="evidence" value="ECO:0000318"/>
    <property type="project" value="GO_Central"/>
</dbReference>
<feature type="repeat" description="ANK" evidence="3">
    <location>
        <begin position="33"/>
        <end position="65"/>
    </location>
</feature>
<dbReference type="eggNOG" id="KOG4177">
    <property type="taxonomic scope" value="Eukaryota"/>
</dbReference>
<accession>A2EUL3</accession>
<reference evidence="4" key="2">
    <citation type="journal article" date="2007" name="Science">
        <title>Draft genome sequence of the sexually transmitted pathogen Trichomonas vaginalis.</title>
        <authorList>
            <person name="Carlton J.M."/>
            <person name="Hirt R.P."/>
            <person name="Silva J.C."/>
            <person name="Delcher A.L."/>
            <person name="Schatz M."/>
            <person name="Zhao Q."/>
            <person name="Wortman J.R."/>
            <person name="Bidwell S.L."/>
            <person name="Alsmark U.C.M."/>
            <person name="Besteiro S."/>
            <person name="Sicheritz-Ponten T."/>
            <person name="Noel C.J."/>
            <person name="Dacks J.B."/>
            <person name="Foster P.G."/>
            <person name="Simillion C."/>
            <person name="Van de Peer Y."/>
            <person name="Miranda-Saavedra D."/>
            <person name="Barton G.J."/>
            <person name="Westrop G.D."/>
            <person name="Mueller S."/>
            <person name="Dessi D."/>
            <person name="Fiori P.L."/>
            <person name="Ren Q."/>
            <person name="Paulsen I."/>
            <person name="Zhang H."/>
            <person name="Bastida-Corcuera F.D."/>
            <person name="Simoes-Barbosa A."/>
            <person name="Brown M.T."/>
            <person name="Hayes R.D."/>
            <person name="Mukherjee M."/>
            <person name="Okumura C.Y."/>
            <person name="Schneider R."/>
            <person name="Smith A.J."/>
            <person name="Vanacova S."/>
            <person name="Villalvazo M."/>
            <person name="Haas B.J."/>
            <person name="Pertea M."/>
            <person name="Feldblyum T.V."/>
            <person name="Utterback T.R."/>
            <person name="Shu C.L."/>
            <person name="Osoegawa K."/>
            <person name="de Jong P.J."/>
            <person name="Hrdy I."/>
            <person name="Horvathova L."/>
            <person name="Zubacova Z."/>
            <person name="Dolezal P."/>
            <person name="Malik S.B."/>
            <person name="Logsdon J.M. Jr."/>
            <person name="Henze K."/>
            <person name="Gupta A."/>
            <person name="Wang C.C."/>
            <person name="Dunne R.L."/>
            <person name="Upcroft J.A."/>
            <person name="Upcroft P."/>
            <person name="White O."/>
            <person name="Salzberg S.L."/>
            <person name="Tang P."/>
            <person name="Chiu C.-H."/>
            <person name="Lee Y.-S."/>
            <person name="Embley T.M."/>
            <person name="Coombs G.H."/>
            <person name="Mottram J.C."/>
            <person name="Tachezy J."/>
            <person name="Fraser-Liggett C.M."/>
            <person name="Johnson P.J."/>
        </authorList>
    </citation>
    <scope>NUCLEOTIDE SEQUENCE [LARGE SCALE GENOMIC DNA]</scope>
    <source>
        <strain evidence="4">G3</strain>
    </source>
</reference>
<dbReference type="AlphaFoldDB" id="A2EUL3"/>
<dbReference type="STRING" id="5722.A2EUL3"/>
<dbReference type="SMART" id="SM00248">
    <property type="entry name" value="ANK"/>
    <property type="match status" value="3"/>
</dbReference>
<proteinExistence type="predicted"/>